<dbReference type="Gene3D" id="1.10.3720.10">
    <property type="entry name" value="MetI-like"/>
    <property type="match status" value="1"/>
</dbReference>
<dbReference type="PANTHER" id="PTHR30043">
    <property type="entry name" value="PHOSPHONATES TRANSPORT SYSTEM PERMEASE PROTEIN"/>
    <property type="match status" value="1"/>
</dbReference>
<dbReference type="AlphaFoldDB" id="A0A0A2TIZ6"/>
<keyword evidence="6 7" id="KW-0472">Membrane</keyword>
<evidence type="ECO:0000313" key="9">
    <source>
        <dbReference type="EMBL" id="KGP74383.1"/>
    </source>
</evidence>
<evidence type="ECO:0000259" key="8">
    <source>
        <dbReference type="PROSITE" id="PS50928"/>
    </source>
</evidence>
<dbReference type="GO" id="GO:0015416">
    <property type="term" value="F:ABC-type phosphonate transporter activity"/>
    <property type="evidence" value="ECO:0007669"/>
    <property type="project" value="InterPro"/>
</dbReference>
<evidence type="ECO:0000256" key="3">
    <source>
        <dbReference type="ARBA" id="ARBA00022475"/>
    </source>
</evidence>
<evidence type="ECO:0000256" key="7">
    <source>
        <dbReference type="RuleBase" id="RU363032"/>
    </source>
</evidence>
<organism evidence="9 10">
    <name type="scientific">Pontibacillus yanchengensis Y32</name>
    <dbReference type="NCBI Taxonomy" id="1385514"/>
    <lineage>
        <taxon>Bacteria</taxon>
        <taxon>Bacillati</taxon>
        <taxon>Bacillota</taxon>
        <taxon>Bacilli</taxon>
        <taxon>Bacillales</taxon>
        <taxon>Bacillaceae</taxon>
        <taxon>Pontibacillus</taxon>
    </lineage>
</organism>
<gene>
    <name evidence="9" type="ORF">N782_15705</name>
</gene>
<keyword evidence="2 7" id="KW-0813">Transport</keyword>
<dbReference type="NCBIfam" id="TIGR01097">
    <property type="entry name" value="PhnE"/>
    <property type="match status" value="1"/>
</dbReference>
<dbReference type="Pfam" id="PF00528">
    <property type="entry name" value="BPD_transp_1"/>
    <property type="match status" value="1"/>
</dbReference>
<comment type="caution">
    <text evidence="9">The sequence shown here is derived from an EMBL/GenBank/DDBJ whole genome shotgun (WGS) entry which is preliminary data.</text>
</comment>
<keyword evidence="5 7" id="KW-1133">Transmembrane helix</keyword>
<keyword evidence="10" id="KW-1185">Reference proteome</keyword>
<feature type="transmembrane region" description="Helical" evidence="7">
    <location>
        <begin position="206"/>
        <end position="226"/>
    </location>
</feature>
<feature type="transmembrane region" description="Helical" evidence="7">
    <location>
        <begin position="125"/>
        <end position="149"/>
    </location>
</feature>
<comment type="similarity">
    <text evidence="7">Belongs to the binding-protein-dependent transport system permease family.</text>
</comment>
<proteinExistence type="inferred from homology"/>
<protein>
    <submittedName>
        <fullName evidence="9">Alkylphosphonate ABC transporter permease</fullName>
    </submittedName>
</protein>
<dbReference type="EMBL" id="AVBF01000003">
    <property type="protein sequence ID" value="KGP74383.1"/>
    <property type="molecule type" value="Genomic_DNA"/>
</dbReference>
<evidence type="ECO:0000256" key="4">
    <source>
        <dbReference type="ARBA" id="ARBA00022692"/>
    </source>
</evidence>
<dbReference type="GO" id="GO:0005886">
    <property type="term" value="C:plasma membrane"/>
    <property type="evidence" value="ECO:0007669"/>
    <property type="project" value="UniProtKB-SubCell"/>
</dbReference>
<evidence type="ECO:0000256" key="2">
    <source>
        <dbReference type="ARBA" id="ARBA00022448"/>
    </source>
</evidence>
<keyword evidence="3" id="KW-1003">Cell membrane</keyword>
<reference evidence="9 10" key="1">
    <citation type="journal article" date="2015" name="Stand. Genomic Sci.">
        <title>High quality draft genome sequence of the moderately halophilic bacterium Pontibacillus yanchengensis Y32(T) and comparison among Pontibacillus genomes.</title>
        <authorList>
            <person name="Huang J."/>
            <person name="Qiao Z.X."/>
            <person name="Tang J.W."/>
            <person name="Wang G."/>
        </authorList>
    </citation>
    <scope>NUCLEOTIDE SEQUENCE [LARGE SCALE GENOMIC DNA]</scope>
    <source>
        <strain evidence="9 10">Y32</strain>
    </source>
</reference>
<comment type="subcellular location">
    <subcellularLocation>
        <location evidence="1 7">Cell membrane</location>
        <topology evidence="1 7">Multi-pass membrane protein</topology>
    </subcellularLocation>
</comment>
<evidence type="ECO:0000313" key="10">
    <source>
        <dbReference type="Proteomes" id="UP000030147"/>
    </source>
</evidence>
<dbReference type="PROSITE" id="PS50928">
    <property type="entry name" value="ABC_TM1"/>
    <property type="match status" value="1"/>
</dbReference>
<accession>A0A0A2TIZ6</accession>
<dbReference type="InterPro" id="IPR005769">
    <property type="entry name" value="PhnE/PtxC"/>
</dbReference>
<dbReference type="InterPro" id="IPR000515">
    <property type="entry name" value="MetI-like"/>
</dbReference>
<feature type="transmembrane region" description="Helical" evidence="7">
    <location>
        <begin position="20"/>
        <end position="40"/>
    </location>
</feature>
<evidence type="ECO:0000256" key="1">
    <source>
        <dbReference type="ARBA" id="ARBA00004651"/>
    </source>
</evidence>
<dbReference type="SUPFAM" id="SSF161098">
    <property type="entry name" value="MetI-like"/>
    <property type="match status" value="1"/>
</dbReference>
<evidence type="ECO:0000256" key="5">
    <source>
        <dbReference type="ARBA" id="ARBA00022989"/>
    </source>
</evidence>
<dbReference type="eggNOG" id="COG3639">
    <property type="taxonomic scope" value="Bacteria"/>
</dbReference>
<feature type="transmembrane region" description="Helical" evidence="7">
    <location>
        <begin position="77"/>
        <end position="99"/>
    </location>
</feature>
<name>A0A0A2TIZ6_9BACI</name>
<feature type="transmembrane region" description="Helical" evidence="7">
    <location>
        <begin position="238"/>
        <end position="256"/>
    </location>
</feature>
<dbReference type="InterPro" id="IPR035906">
    <property type="entry name" value="MetI-like_sf"/>
</dbReference>
<dbReference type="CDD" id="cd06261">
    <property type="entry name" value="TM_PBP2"/>
    <property type="match status" value="1"/>
</dbReference>
<evidence type="ECO:0000256" key="6">
    <source>
        <dbReference type="ARBA" id="ARBA00023136"/>
    </source>
</evidence>
<sequence>MHKPEIKSVVSPKKKLRNILIVLIILSLYTFSSIQTSSFLTQFNAEFFQNVGRMIGKMWPPRIGFASAVWPKLAETIHMAVIGTTIACIFCLPLSVLAANNINQNKYLYSTTKFLLNVLRTIPELLLAVIFVSLVGIGVFPGILALTFFSLGILAKLLSETIESIDMSQVEAMRASGGNTIQVIRFAVLPQILPQFTSFSLYVFEINIRASVVLGFVGAGGIGLLLNQQIAFFNYKNAMALTLIIYVVVVSIDYISNKIREALL</sequence>
<feature type="domain" description="ABC transmembrane type-1" evidence="8">
    <location>
        <begin position="73"/>
        <end position="256"/>
    </location>
</feature>
<dbReference type="Proteomes" id="UP000030147">
    <property type="component" value="Unassembled WGS sequence"/>
</dbReference>
<keyword evidence="4 7" id="KW-0812">Transmembrane</keyword>
<dbReference type="STRING" id="1385514.N782_15705"/>
<dbReference type="PANTHER" id="PTHR30043:SF1">
    <property type="entry name" value="ABC TRANSPORT SYSTEM PERMEASE PROTEIN P69"/>
    <property type="match status" value="1"/>
</dbReference>